<dbReference type="STRING" id="1935.B1H20_13020"/>
<feature type="region of interest" description="Disordered" evidence="2">
    <location>
        <begin position="196"/>
        <end position="235"/>
    </location>
</feature>
<proteinExistence type="predicted"/>
<gene>
    <name evidence="5" type="ORF">B1H20_13020</name>
</gene>
<dbReference type="EMBL" id="CP020570">
    <property type="protein sequence ID" value="ARF62222.1"/>
    <property type="molecule type" value="Genomic_DNA"/>
</dbReference>
<feature type="compositionally biased region" description="Polar residues" evidence="2">
    <location>
        <begin position="153"/>
        <end position="162"/>
    </location>
</feature>
<organism evidence="5 6">
    <name type="scientific">Streptomyces violaceoruber</name>
    <dbReference type="NCBI Taxonomy" id="1935"/>
    <lineage>
        <taxon>Bacteria</taxon>
        <taxon>Bacillati</taxon>
        <taxon>Actinomycetota</taxon>
        <taxon>Actinomycetes</taxon>
        <taxon>Kitasatosporales</taxon>
        <taxon>Streptomycetaceae</taxon>
        <taxon>Streptomyces</taxon>
        <taxon>Streptomyces violaceoruber group</taxon>
    </lineage>
</organism>
<dbReference type="SUPFAM" id="SSF50998">
    <property type="entry name" value="Quinoprotein alcohol dehydrogenase-like"/>
    <property type="match status" value="1"/>
</dbReference>
<feature type="compositionally biased region" description="Pro residues" evidence="2">
    <location>
        <begin position="1"/>
        <end position="45"/>
    </location>
</feature>
<evidence type="ECO:0000259" key="4">
    <source>
        <dbReference type="Pfam" id="PF13360"/>
    </source>
</evidence>
<feature type="domain" description="Pyrrolo-quinoline quinone repeat" evidence="4">
    <location>
        <begin position="260"/>
        <end position="387"/>
    </location>
</feature>
<keyword evidence="1" id="KW-0945">Host-virus interaction</keyword>
<keyword evidence="3" id="KW-0812">Transmembrane</keyword>
<dbReference type="InterPro" id="IPR015943">
    <property type="entry name" value="WD40/YVTN_repeat-like_dom_sf"/>
</dbReference>
<accession>A0A1V0UB92</accession>
<dbReference type="PANTHER" id="PTHR13037">
    <property type="entry name" value="FORMIN"/>
    <property type="match status" value="1"/>
</dbReference>
<evidence type="ECO:0000256" key="1">
    <source>
        <dbReference type="ARBA" id="ARBA00022581"/>
    </source>
</evidence>
<dbReference type="Pfam" id="PF13360">
    <property type="entry name" value="PQQ_2"/>
    <property type="match status" value="1"/>
</dbReference>
<dbReference type="OrthoDB" id="3679173at2"/>
<evidence type="ECO:0000313" key="6">
    <source>
        <dbReference type="Proteomes" id="UP000192445"/>
    </source>
</evidence>
<reference evidence="5 6" key="1">
    <citation type="submission" date="2017-03" db="EMBL/GenBank/DDBJ databases">
        <title>Complete Genome Sequence of a natural compounds producer, Streptomyces violaceus S21.</title>
        <authorList>
            <person name="Zhong C."/>
            <person name="Zhao Z."/>
            <person name="Fu J."/>
            <person name="Zong G."/>
            <person name="Qin R."/>
            <person name="Cao G."/>
        </authorList>
    </citation>
    <scope>NUCLEOTIDE SEQUENCE [LARGE SCALE GENOMIC DNA]</scope>
    <source>
        <strain evidence="5 6">S21</strain>
    </source>
</reference>
<keyword evidence="3" id="KW-0472">Membrane</keyword>
<feature type="compositionally biased region" description="Pro residues" evidence="2">
    <location>
        <begin position="76"/>
        <end position="97"/>
    </location>
</feature>
<protein>
    <recommendedName>
        <fullName evidence="4">Pyrrolo-quinoline quinone repeat domain-containing protein</fullName>
    </recommendedName>
</protein>
<feature type="region of interest" description="Disordered" evidence="2">
    <location>
        <begin position="1"/>
        <end position="167"/>
    </location>
</feature>
<feature type="compositionally biased region" description="Pro residues" evidence="2">
    <location>
        <begin position="53"/>
        <end position="69"/>
    </location>
</feature>
<keyword evidence="3" id="KW-1133">Transmembrane helix</keyword>
<dbReference type="InterPro" id="IPR011047">
    <property type="entry name" value="Quinoprotein_ADH-like_sf"/>
</dbReference>
<evidence type="ECO:0000256" key="2">
    <source>
        <dbReference type="SAM" id="MobiDB-lite"/>
    </source>
</evidence>
<name>A0A1V0UB92_STRVN</name>
<dbReference type="AlphaFoldDB" id="A0A1V0UB92"/>
<dbReference type="InterPro" id="IPR002372">
    <property type="entry name" value="PQQ_rpt_dom"/>
</dbReference>
<evidence type="ECO:0000256" key="3">
    <source>
        <dbReference type="SAM" id="Phobius"/>
    </source>
</evidence>
<feature type="transmembrane region" description="Helical" evidence="3">
    <location>
        <begin position="175"/>
        <end position="193"/>
    </location>
</feature>
<feature type="compositionally biased region" description="Low complexity" evidence="2">
    <location>
        <begin position="122"/>
        <end position="151"/>
    </location>
</feature>
<dbReference type="Gene3D" id="2.130.10.10">
    <property type="entry name" value="YVTN repeat-like/Quinoprotein amine dehydrogenase"/>
    <property type="match status" value="1"/>
</dbReference>
<dbReference type="Proteomes" id="UP000192445">
    <property type="component" value="Chromosome"/>
</dbReference>
<dbReference type="PANTHER" id="PTHR13037:SF24">
    <property type="entry name" value="POLYCOMB PROTEIN PCL-RELATED"/>
    <property type="match status" value="1"/>
</dbReference>
<evidence type="ECO:0000313" key="5">
    <source>
        <dbReference type="EMBL" id="ARF62222.1"/>
    </source>
</evidence>
<dbReference type="KEGG" id="svu:B1H20_13020"/>
<dbReference type="RefSeq" id="WP_083192558.1">
    <property type="nucleotide sequence ID" value="NZ_CP020570.1"/>
</dbReference>
<sequence length="649" mass="66378">MSQPPQPPQQPPNEPPNTPPGAPNPPQGAPGTPPPGAPNTPPAPPAGGFGAPQDPPPGGFGQPTPPPADPFGKQPQQPPAGQPQPPAGPPQQPPTPPAGGYGGPPAPSAGGYPTPPAPQPNGYGYPQADPGYGYPQGPGQPAQQGYGYPTQPMQPQYGTPQPSGGGKKFTAQMQIIVAAAVAVVLIIGAGIVYSNTGGDDKGGKNEASSAGSTGGEGKGGGGLAGGDEKAPANTKSQVAFQLPEPVVGDTVVVKGSWLTDKAYVKSGVAEINAYDRDKGTKLWTVPLAGEMCSASRHMSEDQKAAIVFAEAKPSKEKKYPACNQVGVVDLVAGKLLWSKSVTSSTGGDRPTPFDEVTLSGTTVAAGGTQGGAAFKLADGAELWKPKVGADGCYDSGYGGGEALAVVRTCGTSDNRQLSVQMLDATTGAPQSTFALPAGVDFASIVSTKPLVAAADVGDTAGDGSSISDFFSIDAATGKLIVRISADAEKYGARCSGTDVESCRHIAVTNNRLYLPTESHDGASEYGDTNEIVAFDLTTGKLLGGRADAGERYSMVPLRVDGTSVIAYKEGPYDKGGQVVSIDGETFKETKLMENPSDEAVRSAEKKFLPDSHELIYGDGRLYLAQTMVSEPSTTNPDDKDYLVLAYRAE</sequence>
<feature type="compositionally biased region" description="Gly residues" evidence="2">
    <location>
        <begin position="212"/>
        <end position="225"/>
    </location>
</feature>